<evidence type="ECO:0000256" key="6">
    <source>
        <dbReference type="PIRSR" id="PIRSR602403-1"/>
    </source>
</evidence>
<gene>
    <name evidence="8" type="ORF">LACBIDRAFT_307059</name>
</gene>
<keyword evidence="9" id="KW-1185">Reference proteome</keyword>
<reference evidence="8 9" key="1">
    <citation type="journal article" date="2008" name="Nature">
        <title>The genome of Laccaria bicolor provides insights into mycorrhizal symbiosis.</title>
        <authorList>
            <person name="Martin F."/>
            <person name="Aerts A."/>
            <person name="Ahren D."/>
            <person name="Brun A."/>
            <person name="Danchin E.G.J."/>
            <person name="Duchaussoy F."/>
            <person name="Gibon J."/>
            <person name="Kohler A."/>
            <person name="Lindquist E."/>
            <person name="Pereda V."/>
            <person name="Salamov A."/>
            <person name="Shapiro H.J."/>
            <person name="Wuyts J."/>
            <person name="Blaudez D."/>
            <person name="Buee M."/>
            <person name="Brokstein P."/>
            <person name="Canbaeck B."/>
            <person name="Cohen D."/>
            <person name="Courty P.E."/>
            <person name="Coutinho P.M."/>
            <person name="Delaruelle C."/>
            <person name="Detter J.C."/>
            <person name="Deveau A."/>
            <person name="DiFazio S."/>
            <person name="Duplessis S."/>
            <person name="Fraissinet-Tachet L."/>
            <person name="Lucic E."/>
            <person name="Frey-Klett P."/>
            <person name="Fourrey C."/>
            <person name="Feussner I."/>
            <person name="Gay G."/>
            <person name="Grimwood J."/>
            <person name="Hoegger P.J."/>
            <person name="Jain P."/>
            <person name="Kilaru S."/>
            <person name="Labbe J."/>
            <person name="Lin Y.C."/>
            <person name="Legue V."/>
            <person name="Le Tacon F."/>
            <person name="Marmeisse R."/>
            <person name="Melayah D."/>
            <person name="Montanini B."/>
            <person name="Muratet M."/>
            <person name="Nehls U."/>
            <person name="Niculita-Hirzel H."/>
            <person name="Oudot-Le Secq M.P."/>
            <person name="Peter M."/>
            <person name="Quesneville H."/>
            <person name="Rajashekar B."/>
            <person name="Reich M."/>
            <person name="Rouhier N."/>
            <person name="Schmutz J."/>
            <person name="Yin T."/>
            <person name="Chalot M."/>
            <person name="Henrissat B."/>
            <person name="Kuees U."/>
            <person name="Lucas S."/>
            <person name="Van de Peer Y."/>
            <person name="Podila G.K."/>
            <person name="Polle A."/>
            <person name="Pukkila P.J."/>
            <person name="Richardson P.M."/>
            <person name="Rouze P."/>
            <person name="Sanders I.R."/>
            <person name="Stajich J.E."/>
            <person name="Tunlid A."/>
            <person name="Tuskan G."/>
            <person name="Grigoriev I.V."/>
        </authorList>
    </citation>
    <scope>NUCLEOTIDE SEQUENCE [LARGE SCALE GENOMIC DNA]</scope>
    <source>
        <strain evidence="9">S238N-H82 / ATCC MYA-4686</strain>
    </source>
</reference>
<dbReference type="GeneID" id="6081357"/>
<dbReference type="SUPFAM" id="SSF48264">
    <property type="entry name" value="Cytochrome P450"/>
    <property type="match status" value="1"/>
</dbReference>
<keyword evidence="7" id="KW-0732">Signal</keyword>
<dbReference type="InterPro" id="IPR050529">
    <property type="entry name" value="CYP450_sterol_14alpha_dmase"/>
</dbReference>
<comment type="cofactor">
    <cofactor evidence="1 6">
        <name>heme</name>
        <dbReference type="ChEBI" id="CHEBI:30413"/>
    </cofactor>
</comment>
<dbReference type="GO" id="GO:0020037">
    <property type="term" value="F:heme binding"/>
    <property type="evidence" value="ECO:0007669"/>
    <property type="project" value="InterPro"/>
</dbReference>
<dbReference type="STRING" id="486041.B0DP97"/>
<dbReference type="InterPro" id="IPR002403">
    <property type="entry name" value="Cyt_P450_E_grp-IV"/>
</dbReference>
<dbReference type="InterPro" id="IPR001128">
    <property type="entry name" value="Cyt_P450"/>
</dbReference>
<accession>B0DP97</accession>
<feature type="signal peptide" evidence="7">
    <location>
        <begin position="1"/>
        <end position="23"/>
    </location>
</feature>
<dbReference type="PANTHER" id="PTHR24304">
    <property type="entry name" value="CYTOCHROME P450 FAMILY 7"/>
    <property type="match status" value="1"/>
</dbReference>
<evidence type="ECO:0000313" key="9">
    <source>
        <dbReference type="Proteomes" id="UP000001194"/>
    </source>
</evidence>
<evidence type="ECO:0000256" key="7">
    <source>
        <dbReference type="SAM" id="SignalP"/>
    </source>
</evidence>
<dbReference type="AlphaFoldDB" id="B0DP97"/>
<evidence type="ECO:0000313" key="8">
    <source>
        <dbReference type="EMBL" id="EDR03645.1"/>
    </source>
</evidence>
<feature type="binding site" description="axial binding residue" evidence="6">
    <location>
        <position position="447"/>
    </location>
    <ligand>
        <name>heme</name>
        <dbReference type="ChEBI" id="CHEBI:30413"/>
    </ligand>
    <ligandPart>
        <name>Fe</name>
        <dbReference type="ChEBI" id="CHEBI:18248"/>
    </ligandPart>
</feature>
<dbReference type="GO" id="GO:0004497">
    <property type="term" value="F:monooxygenase activity"/>
    <property type="evidence" value="ECO:0007669"/>
    <property type="project" value="InterPro"/>
</dbReference>
<organism evidence="9">
    <name type="scientific">Laccaria bicolor (strain S238N-H82 / ATCC MYA-4686)</name>
    <name type="common">Bicoloured deceiver</name>
    <name type="synonym">Laccaria laccata var. bicolor</name>
    <dbReference type="NCBI Taxonomy" id="486041"/>
    <lineage>
        <taxon>Eukaryota</taxon>
        <taxon>Fungi</taxon>
        <taxon>Dikarya</taxon>
        <taxon>Basidiomycota</taxon>
        <taxon>Agaricomycotina</taxon>
        <taxon>Agaricomycetes</taxon>
        <taxon>Agaricomycetidae</taxon>
        <taxon>Agaricales</taxon>
        <taxon>Agaricineae</taxon>
        <taxon>Hydnangiaceae</taxon>
        <taxon>Laccaria</taxon>
    </lineage>
</organism>
<name>B0DP97_LACBS</name>
<dbReference type="GO" id="GO:0005506">
    <property type="term" value="F:iron ion binding"/>
    <property type="evidence" value="ECO:0007669"/>
    <property type="project" value="InterPro"/>
</dbReference>
<evidence type="ECO:0000256" key="3">
    <source>
        <dbReference type="ARBA" id="ARBA00022617"/>
    </source>
</evidence>
<proteinExistence type="inferred from homology"/>
<dbReference type="Pfam" id="PF00067">
    <property type="entry name" value="p450"/>
    <property type="match status" value="1"/>
</dbReference>
<evidence type="ECO:0000256" key="1">
    <source>
        <dbReference type="ARBA" id="ARBA00001971"/>
    </source>
</evidence>
<dbReference type="HOGENOM" id="CLU_033574_2_0_1"/>
<dbReference type="Proteomes" id="UP000001194">
    <property type="component" value="Unassembled WGS sequence"/>
</dbReference>
<dbReference type="CDD" id="cd00302">
    <property type="entry name" value="cytochrome_P450"/>
    <property type="match status" value="1"/>
</dbReference>
<evidence type="ECO:0000256" key="5">
    <source>
        <dbReference type="ARBA" id="ARBA00023004"/>
    </source>
</evidence>
<feature type="chain" id="PRO_5002749186" evidence="7">
    <location>
        <begin position="24"/>
        <end position="510"/>
    </location>
</feature>
<sequence>MSLSSSGTISFVALAIGVLMVLASHLLSSQSKGGIHNLTGIPILAAWDFYTKRYDFLRKHFDSGKKYFQFHILQVFNMSVFFPRTTQLTASILEHRVIALSGEDARKLFFSEQGLDLDDGYRLLQGGIPSLGDIDVKDGEVKLDTDFMKRLLLLLHKDRISNVLLDDINRKMKYWGKEGTIDPFQDVYGLAVQMTVRMATCEELAKNQEDIKHLMQHYQDIDESATPVNVLLPWFPSQARKAQGKATRALFTLLQKYVDLRRKAAVPSSDPIDTLIAHGDTDESIVGASMGIIFAGVINTGRNMCWVLLNLGANPEWKVKVANELKALVANHTNTLSQEPFHKRLAAVPLNAWEEELPMLDLVIRETLRITMCFAVLRRNLGRGIPLAGSTINRGDFVTYSLADVHMNPNIYTNPGKFDPGRFMKGKEEDKKAPFAYAAWGAGRHPCPGMRFAKLEIKFVLALFLVGYEFELVDGNGKFPREFPTVDRNDLHQLSAVGETCYLKFKRLIE</sequence>
<evidence type="ECO:0000256" key="4">
    <source>
        <dbReference type="ARBA" id="ARBA00022723"/>
    </source>
</evidence>
<dbReference type="OrthoDB" id="1055148at2759"/>
<protein>
    <submittedName>
        <fullName evidence="8">Predicted protein</fullName>
    </submittedName>
</protein>
<dbReference type="KEGG" id="lbc:LACBIDRAFT_307059"/>
<dbReference type="PANTHER" id="PTHR24304:SF2">
    <property type="entry name" value="24-HYDROXYCHOLESTEROL 7-ALPHA-HYDROXYLASE"/>
    <property type="match status" value="1"/>
</dbReference>
<dbReference type="GO" id="GO:0016705">
    <property type="term" value="F:oxidoreductase activity, acting on paired donors, with incorporation or reduction of molecular oxygen"/>
    <property type="evidence" value="ECO:0007669"/>
    <property type="project" value="InterPro"/>
</dbReference>
<keyword evidence="5 6" id="KW-0408">Iron</keyword>
<dbReference type="InterPro" id="IPR036396">
    <property type="entry name" value="Cyt_P450_sf"/>
</dbReference>
<comment type="similarity">
    <text evidence="2">Belongs to the cytochrome P450 family.</text>
</comment>
<dbReference type="PRINTS" id="PR00465">
    <property type="entry name" value="EP450IV"/>
</dbReference>
<dbReference type="Gene3D" id="1.10.630.10">
    <property type="entry name" value="Cytochrome P450"/>
    <property type="match status" value="1"/>
</dbReference>
<dbReference type="InParanoid" id="B0DP97"/>
<keyword evidence="3 6" id="KW-0349">Heme</keyword>
<keyword evidence="4 6" id="KW-0479">Metal-binding</keyword>
<dbReference type="RefSeq" id="XP_001885793.1">
    <property type="nucleotide sequence ID" value="XM_001885758.1"/>
</dbReference>
<dbReference type="EMBL" id="DS547123">
    <property type="protein sequence ID" value="EDR03645.1"/>
    <property type="molecule type" value="Genomic_DNA"/>
</dbReference>
<evidence type="ECO:0000256" key="2">
    <source>
        <dbReference type="ARBA" id="ARBA00010617"/>
    </source>
</evidence>